<keyword evidence="3" id="KW-1185">Reference proteome</keyword>
<evidence type="ECO:0000313" key="2">
    <source>
        <dbReference type="EMBL" id="MCW8087254.1"/>
    </source>
</evidence>
<evidence type="ECO:0000313" key="3">
    <source>
        <dbReference type="Proteomes" id="UP001526430"/>
    </source>
</evidence>
<dbReference type="RefSeq" id="WP_301591431.1">
    <property type="nucleotide sequence ID" value="NZ_JAPFQI010000015.1"/>
</dbReference>
<accession>A0ABT3NYL7</accession>
<keyword evidence="1" id="KW-0472">Membrane</keyword>
<keyword evidence="1" id="KW-0812">Transmembrane</keyword>
<dbReference type="Proteomes" id="UP001526430">
    <property type="component" value="Unassembled WGS sequence"/>
</dbReference>
<gene>
    <name evidence="2" type="ORF">OF850_16590</name>
</gene>
<evidence type="ECO:0000256" key="1">
    <source>
        <dbReference type="SAM" id="Phobius"/>
    </source>
</evidence>
<feature type="transmembrane region" description="Helical" evidence="1">
    <location>
        <begin position="40"/>
        <end position="60"/>
    </location>
</feature>
<dbReference type="InterPro" id="IPR021265">
    <property type="entry name" value="DUF2842"/>
</dbReference>
<dbReference type="EMBL" id="JAPFQI010000015">
    <property type="protein sequence ID" value="MCW8087254.1"/>
    <property type="molecule type" value="Genomic_DNA"/>
</dbReference>
<comment type="caution">
    <text evidence="2">The sequence shown here is derived from an EMBL/GenBank/DDBJ whole genome shotgun (WGS) entry which is preliminary data.</text>
</comment>
<organism evidence="2 3">
    <name type="scientific">Sabulicella glaciei</name>
    <dbReference type="NCBI Taxonomy" id="2984948"/>
    <lineage>
        <taxon>Bacteria</taxon>
        <taxon>Pseudomonadati</taxon>
        <taxon>Pseudomonadota</taxon>
        <taxon>Alphaproteobacteria</taxon>
        <taxon>Acetobacterales</taxon>
        <taxon>Acetobacteraceae</taxon>
        <taxon>Sabulicella</taxon>
    </lineage>
</organism>
<reference evidence="2 3" key="1">
    <citation type="submission" date="2022-10" db="EMBL/GenBank/DDBJ databases">
        <title>Roseococcus glaciei nov., sp. nov., isolated from glacier.</title>
        <authorList>
            <person name="Liu Q."/>
            <person name="Xin Y.-H."/>
        </authorList>
    </citation>
    <scope>NUCLEOTIDE SEQUENCE [LARGE SCALE GENOMIC DNA]</scope>
    <source>
        <strain evidence="2 3">MDT2-1-1</strain>
    </source>
</reference>
<keyword evidence="1" id="KW-1133">Transmembrane helix</keyword>
<protein>
    <submittedName>
        <fullName evidence="2">DUF2842 domain-containing protein</fullName>
    </submittedName>
</protein>
<sequence length="64" mass="7281">MSRVPLAFLLGVLGFLAYVGVVVALGDFVVHRHWTLQFVYYAAVGILWAWPAKWLMFWAARKNG</sequence>
<proteinExistence type="predicted"/>
<name>A0ABT3NYL7_9PROT</name>
<dbReference type="Pfam" id="PF11003">
    <property type="entry name" value="DUF2842"/>
    <property type="match status" value="1"/>
</dbReference>